<feature type="compositionally biased region" description="Basic and acidic residues" evidence="1">
    <location>
        <begin position="66"/>
        <end position="77"/>
    </location>
</feature>
<keyword evidence="3" id="KW-1185">Reference proteome</keyword>
<feature type="region of interest" description="Disordered" evidence="1">
    <location>
        <begin position="66"/>
        <end position="119"/>
    </location>
</feature>
<evidence type="ECO:0008006" key="4">
    <source>
        <dbReference type="Google" id="ProtNLM"/>
    </source>
</evidence>
<dbReference type="EMBL" id="KV875096">
    <property type="protein sequence ID" value="OIW30721.1"/>
    <property type="molecule type" value="Genomic_DNA"/>
</dbReference>
<protein>
    <recommendedName>
        <fullName evidence="4">SMP domain-containing protein</fullName>
    </recommendedName>
</protein>
<sequence>MTLPTKDELHTKAVSGEEITEGLVNELTKDEAPEGGNPPAGGVAAMAQSIHDKQVHFKAVASEITSKPEAELTKADASKLMSAESRAKDGIRPPKDSTSAHVQSVADHNVQKLAQTKLD</sequence>
<accession>A0A1J7JBP4</accession>
<organism evidence="2 3">
    <name type="scientific">Coniochaeta ligniaria NRRL 30616</name>
    <dbReference type="NCBI Taxonomy" id="1408157"/>
    <lineage>
        <taxon>Eukaryota</taxon>
        <taxon>Fungi</taxon>
        <taxon>Dikarya</taxon>
        <taxon>Ascomycota</taxon>
        <taxon>Pezizomycotina</taxon>
        <taxon>Sordariomycetes</taxon>
        <taxon>Sordariomycetidae</taxon>
        <taxon>Coniochaetales</taxon>
        <taxon>Coniochaetaceae</taxon>
        <taxon>Coniochaeta</taxon>
    </lineage>
</organism>
<feature type="compositionally biased region" description="Basic and acidic residues" evidence="1">
    <location>
        <begin position="85"/>
        <end position="95"/>
    </location>
</feature>
<gene>
    <name evidence="2" type="ORF">CONLIGDRAFT_679487</name>
</gene>
<dbReference type="OrthoDB" id="2799468at2759"/>
<evidence type="ECO:0000256" key="1">
    <source>
        <dbReference type="SAM" id="MobiDB-lite"/>
    </source>
</evidence>
<evidence type="ECO:0000313" key="2">
    <source>
        <dbReference type="EMBL" id="OIW30721.1"/>
    </source>
</evidence>
<dbReference type="STRING" id="1408157.A0A1J7JBP4"/>
<name>A0A1J7JBP4_9PEZI</name>
<proteinExistence type="predicted"/>
<feature type="region of interest" description="Disordered" evidence="1">
    <location>
        <begin position="1"/>
        <end position="48"/>
    </location>
</feature>
<dbReference type="Proteomes" id="UP000182658">
    <property type="component" value="Unassembled WGS sequence"/>
</dbReference>
<feature type="compositionally biased region" description="Low complexity" evidence="1">
    <location>
        <begin position="34"/>
        <end position="47"/>
    </location>
</feature>
<feature type="compositionally biased region" description="Basic and acidic residues" evidence="1">
    <location>
        <begin position="1"/>
        <end position="11"/>
    </location>
</feature>
<reference evidence="2 3" key="1">
    <citation type="submission" date="2016-10" db="EMBL/GenBank/DDBJ databases">
        <title>Draft genome sequence of Coniochaeta ligniaria NRRL30616, a lignocellulolytic fungus for bioabatement of inhibitors in plant biomass hydrolysates.</title>
        <authorList>
            <consortium name="DOE Joint Genome Institute"/>
            <person name="Jimenez D.J."/>
            <person name="Hector R.E."/>
            <person name="Riley R."/>
            <person name="Sun H."/>
            <person name="Grigoriev I.V."/>
            <person name="Van Elsas J.D."/>
            <person name="Nichols N.N."/>
        </authorList>
    </citation>
    <scope>NUCLEOTIDE SEQUENCE [LARGE SCALE GENOMIC DNA]</scope>
    <source>
        <strain evidence="2 3">NRRL 30616</strain>
    </source>
</reference>
<dbReference type="AlphaFoldDB" id="A0A1J7JBP4"/>
<evidence type="ECO:0000313" key="3">
    <source>
        <dbReference type="Proteomes" id="UP000182658"/>
    </source>
</evidence>
<dbReference type="InParanoid" id="A0A1J7JBP4"/>